<evidence type="ECO:0000256" key="4">
    <source>
        <dbReference type="ARBA" id="ARBA00022989"/>
    </source>
</evidence>
<keyword evidence="2" id="KW-1003">Cell membrane</keyword>
<sequence length="267" mass="30539">MIRRIDTLSYNSRFYSLSPLWKCGFAALMFLLSYFAHPIVQILIALWMLYWTIKRAQTPLRYYLILFGISSLFLISSLPALLLEIGRTGSLREAAISYEIVTGTDYTLYVTQAGLYQAATLATRIAACVTCLFFVIFTTPVPQLLQVMQRLRIPSLVIEITLIMYRFVFLLEETAAEMMVAQRARGGYVSFSGKLRDVAMLTVRLFIKTMHRYRGLSHGLIARGFTDDLGLAPDRAQPLPRRFLLEGLLGAMLLISLELWLRWRGMR</sequence>
<feature type="transmembrane region" description="Helical" evidence="6">
    <location>
        <begin position="62"/>
        <end position="82"/>
    </location>
</feature>
<comment type="subcellular location">
    <subcellularLocation>
        <location evidence="1">Cell membrane</location>
        <topology evidence="1">Multi-pass membrane protein</topology>
    </subcellularLocation>
</comment>
<dbReference type="PANTHER" id="PTHR43723">
    <property type="entry name" value="COBALT TRANSPORT PROTEIN CBIQ"/>
    <property type="match status" value="1"/>
</dbReference>
<dbReference type="EMBL" id="JBHUIO010000005">
    <property type="protein sequence ID" value="MFD2170418.1"/>
    <property type="molecule type" value="Genomic_DNA"/>
</dbReference>
<evidence type="ECO:0000256" key="3">
    <source>
        <dbReference type="ARBA" id="ARBA00022692"/>
    </source>
</evidence>
<evidence type="ECO:0000256" key="1">
    <source>
        <dbReference type="ARBA" id="ARBA00004651"/>
    </source>
</evidence>
<dbReference type="InterPro" id="IPR003339">
    <property type="entry name" value="ABC/ECF_trnsptr_transmembrane"/>
</dbReference>
<evidence type="ECO:0000256" key="5">
    <source>
        <dbReference type="ARBA" id="ARBA00023136"/>
    </source>
</evidence>
<accession>A0ABW4ZXF1</accession>
<protein>
    <submittedName>
        <fullName evidence="7">Cobalt ECF transporter T component CbiQ</fullName>
    </submittedName>
</protein>
<evidence type="ECO:0000256" key="6">
    <source>
        <dbReference type="SAM" id="Phobius"/>
    </source>
</evidence>
<feature type="transmembrane region" description="Helical" evidence="6">
    <location>
        <begin position="25"/>
        <end position="50"/>
    </location>
</feature>
<name>A0ABW4ZXF1_9BACL</name>
<proteinExistence type="predicted"/>
<feature type="transmembrane region" description="Helical" evidence="6">
    <location>
        <begin position="151"/>
        <end position="171"/>
    </location>
</feature>
<dbReference type="CDD" id="cd16914">
    <property type="entry name" value="EcfT"/>
    <property type="match status" value="1"/>
</dbReference>
<feature type="transmembrane region" description="Helical" evidence="6">
    <location>
        <begin position="243"/>
        <end position="261"/>
    </location>
</feature>
<evidence type="ECO:0000313" key="8">
    <source>
        <dbReference type="Proteomes" id="UP001597343"/>
    </source>
</evidence>
<organism evidence="7 8">
    <name type="scientific">Tumebacillus lipolyticus</name>
    <dbReference type="NCBI Taxonomy" id="1280370"/>
    <lineage>
        <taxon>Bacteria</taxon>
        <taxon>Bacillati</taxon>
        <taxon>Bacillota</taxon>
        <taxon>Bacilli</taxon>
        <taxon>Bacillales</taxon>
        <taxon>Alicyclobacillaceae</taxon>
        <taxon>Tumebacillus</taxon>
    </lineage>
</organism>
<evidence type="ECO:0000256" key="2">
    <source>
        <dbReference type="ARBA" id="ARBA00022475"/>
    </source>
</evidence>
<comment type="caution">
    <text evidence="7">The sequence shown here is derived from an EMBL/GenBank/DDBJ whole genome shotgun (WGS) entry which is preliminary data.</text>
</comment>
<keyword evidence="4 6" id="KW-1133">Transmembrane helix</keyword>
<keyword evidence="3 6" id="KW-0812">Transmembrane</keyword>
<dbReference type="InterPro" id="IPR012809">
    <property type="entry name" value="ECF_CbiQ"/>
</dbReference>
<reference evidence="8" key="1">
    <citation type="journal article" date="2019" name="Int. J. Syst. Evol. Microbiol.">
        <title>The Global Catalogue of Microorganisms (GCM) 10K type strain sequencing project: providing services to taxonomists for standard genome sequencing and annotation.</title>
        <authorList>
            <consortium name="The Broad Institute Genomics Platform"/>
            <consortium name="The Broad Institute Genome Sequencing Center for Infectious Disease"/>
            <person name="Wu L."/>
            <person name="Ma J."/>
        </authorList>
    </citation>
    <scope>NUCLEOTIDE SEQUENCE [LARGE SCALE GENOMIC DNA]</scope>
    <source>
        <strain evidence="8">CGMCC 1.13574</strain>
    </source>
</reference>
<evidence type="ECO:0000313" key="7">
    <source>
        <dbReference type="EMBL" id="MFD2170418.1"/>
    </source>
</evidence>
<keyword evidence="5 6" id="KW-0472">Membrane</keyword>
<keyword evidence="8" id="KW-1185">Reference proteome</keyword>
<dbReference type="InterPro" id="IPR052770">
    <property type="entry name" value="Cobalt_transport_CbiQ"/>
</dbReference>
<feature type="transmembrane region" description="Helical" evidence="6">
    <location>
        <begin position="115"/>
        <end position="139"/>
    </location>
</feature>
<dbReference type="Pfam" id="PF02361">
    <property type="entry name" value="CbiQ"/>
    <property type="match status" value="1"/>
</dbReference>
<dbReference type="RefSeq" id="WP_386046352.1">
    <property type="nucleotide sequence ID" value="NZ_JBHUIO010000005.1"/>
</dbReference>
<gene>
    <name evidence="7" type="primary">cbiQ</name>
    <name evidence="7" type="ORF">ACFSOY_10435</name>
</gene>
<dbReference type="Proteomes" id="UP001597343">
    <property type="component" value="Unassembled WGS sequence"/>
</dbReference>
<dbReference type="PANTHER" id="PTHR43723:SF1">
    <property type="entry name" value="COBALT TRANSPORT PROTEIN CBIQ"/>
    <property type="match status" value="1"/>
</dbReference>
<dbReference type="NCBIfam" id="TIGR02454">
    <property type="entry name" value="ECF_T_CbiQ"/>
    <property type="match status" value="1"/>
</dbReference>